<dbReference type="PANTHER" id="PTHR21535">
    <property type="entry name" value="MAGNESIUM AND COBALT TRANSPORT PROTEIN/MITOCHONDRIAL IMPORT INNER MEMBRANE TRANSLOCASE SUBUNIT TIM8"/>
    <property type="match status" value="1"/>
</dbReference>
<dbReference type="GO" id="GO:0015095">
    <property type="term" value="F:magnesium ion transmembrane transporter activity"/>
    <property type="evidence" value="ECO:0007669"/>
    <property type="project" value="InterPro"/>
</dbReference>
<accession>A0A409VDD7</accession>
<feature type="compositionally biased region" description="Polar residues" evidence="1">
    <location>
        <begin position="589"/>
        <end position="604"/>
    </location>
</feature>
<sequence length="1091" mass="123349">MPRRPRPANRAYPKSKGIESTPKSHVAEKPQATKRSFEQIDADSESSDEDEGHNSEFEQGSSRDNSPIPDEGSDNGSDDDENADAPRVVQWEDDEEEFLDDDSGDETDEEKNIHEDLQDIPLGALRKAQQVLSRAQPDSDDSESESDSDDEPEEITGKGKAKEKVEWSTAPRKDIAKRSNKHAPTEVTSKRPVSRKRIVVDVPKVVPRDPRFLPTAGEFSSDKFHQNFAFLAENHKKELATLKETLKHARKLLANSPRDQRTEREHEVYRLEQAVKRAESMVNKDRLDRVSREALRHAKKTEAEKQQQGKGQWFMKKKDKQELLVKARYDALAKEGGQRAVKKAIEKKQKKEGQKEKRSRPFAKEGNSSLLLLPSQRLLTMSFHADSEQTTQDIYRGDPPQQAPINDDIVSISTNSSSSSSSSSASSALGGRFGGIAAKLELAITRWARNVRGIDSSSSDSSSTTSSSRSSVVTLTKSQMARRRNRRPSISSLRTLQSERDIAAHITRMKALEQSRKIPRQFALYIPPSIATASKPLHAPSNTFDKPQTDSPDRRVTWSTSLPLILAQLDLAMKKAGRRRRVRHRDRISTSQPPIARSISSSPGKSLVFQGPSKARSTSLSRRGRKGKDKESLTGHRHIKPSTIQEEPQPKAQAWFLDVANPTWADLRAIGKVRSMITQDPREKLELFTKLGYYFISFRAIESSETREKLRREGGLLDEAGNPIAVDEFSTGEANVYLVVFKEGICCFHYTDVSEHTDRVRNRMVLLEEVVNMSSDRVIDWICHNILDSIVDSFFPYLERIEKEVVGIDNLVYSDDPEVLETTNLSNNILPLPNVNSTHHSDKEKIYGPHYSLAKVIAGSREKEKYSEAQRIRDSFRPRFVSPRLTLPLVLRRLKRRVGAVWKHLRKKPEQAPSARQQVLRRMAKVRKLVTVLGRLLATKSDVITQIQKRLITTGRSRTDHNPENFELAIYMGDVQDHILTLQHALSHYERMLSQSHPTYLSQLRTTFAGSKSGTDKNLLYLTVVSIAVLCLQPLTGLFSLNINVPHNVREPGGPLNVFGIVIALAIVIFCAYVYLVRSWWLQAKKRRTRL</sequence>
<dbReference type="Pfam" id="PF01544">
    <property type="entry name" value="CorA"/>
    <property type="match status" value="1"/>
</dbReference>
<gene>
    <name evidence="3" type="ORF">CVT24_000534</name>
</gene>
<dbReference type="Pfam" id="PF06102">
    <property type="entry name" value="RRP36"/>
    <property type="match status" value="1"/>
</dbReference>
<evidence type="ECO:0000256" key="2">
    <source>
        <dbReference type="SAM" id="Phobius"/>
    </source>
</evidence>
<feature type="compositionally biased region" description="Low complexity" evidence="1">
    <location>
        <begin position="455"/>
        <end position="471"/>
    </location>
</feature>
<feature type="transmembrane region" description="Helical" evidence="2">
    <location>
        <begin position="1059"/>
        <end position="1081"/>
    </location>
</feature>
<evidence type="ECO:0000313" key="3">
    <source>
        <dbReference type="EMBL" id="PPQ62840.1"/>
    </source>
</evidence>
<feature type="compositionally biased region" description="Low complexity" evidence="1">
    <location>
        <begin position="411"/>
        <end position="427"/>
    </location>
</feature>
<feature type="compositionally biased region" description="Basic residues" evidence="1">
    <location>
        <begin position="576"/>
        <end position="586"/>
    </location>
</feature>
<dbReference type="InterPro" id="IPR045861">
    <property type="entry name" value="CorA_cytoplasmic_dom"/>
</dbReference>
<feature type="compositionally biased region" description="Acidic residues" evidence="1">
    <location>
        <begin position="71"/>
        <end position="83"/>
    </location>
</feature>
<keyword evidence="2" id="KW-0812">Transmembrane</keyword>
<feature type="region of interest" description="Disordered" evidence="1">
    <location>
        <begin position="336"/>
        <end position="367"/>
    </location>
</feature>
<feature type="region of interest" description="Disordered" evidence="1">
    <location>
        <begin position="389"/>
        <end position="428"/>
    </location>
</feature>
<dbReference type="InterPro" id="IPR044089">
    <property type="entry name" value="Alr1-like"/>
</dbReference>
<feature type="compositionally biased region" description="Acidic residues" evidence="1">
    <location>
        <begin position="138"/>
        <end position="154"/>
    </location>
</feature>
<feature type="compositionally biased region" description="Acidic residues" evidence="1">
    <location>
        <begin position="40"/>
        <end position="51"/>
    </location>
</feature>
<feature type="region of interest" description="Disordered" evidence="1">
    <location>
        <begin position="1"/>
        <end position="192"/>
    </location>
</feature>
<feature type="region of interest" description="Disordered" evidence="1">
    <location>
        <begin position="453"/>
        <end position="494"/>
    </location>
</feature>
<evidence type="ECO:0000256" key="1">
    <source>
        <dbReference type="SAM" id="MobiDB-lite"/>
    </source>
</evidence>
<feature type="region of interest" description="Disordered" evidence="1">
    <location>
        <begin position="535"/>
        <end position="555"/>
    </location>
</feature>
<feature type="region of interest" description="Disordered" evidence="1">
    <location>
        <begin position="576"/>
        <end position="649"/>
    </location>
</feature>
<dbReference type="InterPro" id="IPR009292">
    <property type="entry name" value="RRP36"/>
</dbReference>
<dbReference type="Gene3D" id="3.30.460.20">
    <property type="entry name" value="CorA soluble domain-like"/>
    <property type="match status" value="1"/>
</dbReference>
<feature type="compositionally biased region" description="Basic and acidic residues" evidence="1">
    <location>
        <begin position="155"/>
        <end position="177"/>
    </location>
</feature>
<feature type="compositionally biased region" description="Acidic residues" evidence="1">
    <location>
        <begin position="91"/>
        <end position="109"/>
    </location>
</feature>
<dbReference type="InParanoid" id="A0A409VDD7"/>
<evidence type="ECO:0000313" key="4">
    <source>
        <dbReference type="Proteomes" id="UP000284842"/>
    </source>
</evidence>
<dbReference type="SUPFAM" id="SSF143865">
    <property type="entry name" value="CorA soluble domain-like"/>
    <property type="match status" value="1"/>
</dbReference>
<comment type="caution">
    <text evidence="3">The sequence shown here is derived from an EMBL/GenBank/DDBJ whole genome shotgun (WGS) entry which is preliminary data.</text>
</comment>
<dbReference type="OrthoDB" id="29879at2759"/>
<dbReference type="EMBL" id="NHTK01006137">
    <property type="protein sequence ID" value="PPQ62840.1"/>
    <property type="molecule type" value="Genomic_DNA"/>
</dbReference>
<keyword evidence="2" id="KW-0472">Membrane</keyword>
<dbReference type="InterPro" id="IPR002523">
    <property type="entry name" value="MgTranspt_CorA/ZnTranspt_ZntB"/>
</dbReference>
<keyword evidence="2" id="KW-1133">Transmembrane helix</keyword>
<keyword evidence="4" id="KW-1185">Reference proteome</keyword>
<organism evidence="3 4">
    <name type="scientific">Panaeolus cyanescens</name>
    <dbReference type="NCBI Taxonomy" id="181874"/>
    <lineage>
        <taxon>Eukaryota</taxon>
        <taxon>Fungi</taxon>
        <taxon>Dikarya</taxon>
        <taxon>Basidiomycota</taxon>
        <taxon>Agaricomycotina</taxon>
        <taxon>Agaricomycetes</taxon>
        <taxon>Agaricomycetidae</taxon>
        <taxon>Agaricales</taxon>
        <taxon>Agaricineae</taxon>
        <taxon>Galeropsidaceae</taxon>
        <taxon>Panaeolus</taxon>
    </lineage>
</organism>
<dbReference type="STRING" id="181874.A0A409VDD7"/>
<dbReference type="PANTHER" id="PTHR21535:SF90">
    <property type="entry name" value="CORA METAL ION TRANSPORTER"/>
    <property type="match status" value="1"/>
</dbReference>
<dbReference type="CDD" id="cd12829">
    <property type="entry name" value="Alr1p-like"/>
    <property type="match status" value="1"/>
</dbReference>
<dbReference type="GO" id="GO:0010961">
    <property type="term" value="P:intracellular magnesium ion homeostasis"/>
    <property type="evidence" value="ECO:0007669"/>
    <property type="project" value="TreeGrafter"/>
</dbReference>
<dbReference type="AlphaFoldDB" id="A0A409VDD7"/>
<feature type="compositionally biased region" description="Basic and acidic residues" evidence="1">
    <location>
        <begin position="336"/>
        <end position="356"/>
    </location>
</feature>
<dbReference type="Gene3D" id="1.20.58.340">
    <property type="entry name" value="Magnesium transport protein CorA, transmembrane region"/>
    <property type="match status" value="2"/>
</dbReference>
<protein>
    <submittedName>
        <fullName evidence="3">Uncharacterized protein</fullName>
    </submittedName>
</protein>
<proteinExistence type="predicted"/>
<name>A0A409VDD7_9AGAR</name>
<dbReference type="Proteomes" id="UP000284842">
    <property type="component" value="Unassembled WGS sequence"/>
</dbReference>
<reference evidence="3 4" key="1">
    <citation type="journal article" date="2018" name="Evol. Lett.">
        <title>Horizontal gene cluster transfer increased hallucinogenic mushroom diversity.</title>
        <authorList>
            <person name="Reynolds H.T."/>
            <person name="Vijayakumar V."/>
            <person name="Gluck-Thaler E."/>
            <person name="Korotkin H.B."/>
            <person name="Matheny P.B."/>
            <person name="Slot J.C."/>
        </authorList>
    </citation>
    <scope>NUCLEOTIDE SEQUENCE [LARGE SCALE GENOMIC DNA]</scope>
    <source>
        <strain evidence="3 4">2629</strain>
    </source>
</reference>
<dbReference type="GO" id="GO:0016020">
    <property type="term" value="C:membrane"/>
    <property type="evidence" value="ECO:0007669"/>
    <property type="project" value="InterPro"/>
</dbReference>